<evidence type="ECO:0000313" key="1">
    <source>
        <dbReference type="EMBL" id="CAB4148983.1"/>
    </source>
</evidence>
<gene>
    <name evidence="1" type="ORF">UFOVP523_36</name>
</gene>
<accession>A0A6J5MV74</accession>
<proteinExistence type="predicted"/>
<organism evidence="1">
    <name type="scientific">uncultured Caudovirales phage</name>
    <dbReference type="NCBI Taxonomy" id="2100421"/>
    <lineage>
        <taxon>Viruses</taxon>
        <taxon>Duplodnaviria</taxon>
        <taxon>Heunggongvirae</taxon>
        <taxon>Uroviricota</taxon>
        <taxon>Caudoviricetes</taxon>
        <taxon>Peduoviridae</taxon>
        <taxon>Maltschvirus</taxon>
        <taxon>Maltschvirus maltsch</taxon>
    </lineage>
</organism>
<sequence>MAIKIKFYGTELSKTDNIDLECYSGNNEIVVVLSTNDDSHYNNTKCIALDKQTAIRLSRELRKQIALID</sequence>
<dbReference type="EMBL" id="LR796502">
    <property type="protein sequence ID" value="CAB4148983.1"/>
    <property type="molecule type" value="Genomic_DNA"/>
</dbReference>
<protein>
    <submittedName>
        <fullName evidence="1">Uncharacterized protein</fullName>
    </submittedName>
</protein>
<reference evidence="1" key="1">
    <citation type="submission" date="2020-04" db="EMBL/GenBank/DDBJ databases">
        <authorList>
            <person name="Chiriac C."/>
            <person name="Salcher M."/>
            <person name="Ghai R."/>
            <person name="Kavagutti S V."/>
        </authorList>
    </citation>
    <scope>NUCLEOTIDE SEQUENCE</scope>
</reference>
<name>A0A6J5MV74_9CAUD</name>